<dbReference type="EMBL" id="PKPP01000251">
    <property type="protein sequence ID" value="PWA95300.1"/>
    <property type="molecule type" value="Genomic_DNA"/>
</dbReference>
<feature type="region of interest" description="Disordered" evidence="3">
    <location>
        <begin position="54"/>
        <end position="159"/>
    </location>
</feature>
<evidence type="ECO:0000256" key="3">
    <source>
        <dbReference type="SAM" id="MobiDB-lite"/>
    </source>
</evidence>
<comment type="similarity">
    <text evidence="1 2">Belongs to the plant dehydrin family.</text>
</comment>
<reference evidence="4 5" key="1">
    <citation type="journal article" date="2018" name="Mol. Plant">
        <title>The genome of Artemisia annua provides insight into the evolution of Asteraceae family and artemisinin biosynthesis.</title>
        <authorList>
            <person name="Shen Q."/>
            <person name="Zhang L."/>
            <person name="Liao Z."/>
            <person name="Wang S."/>
            <person name="Yan T."/>
            <person name="Shi P."/>
            <person name="Liu M."/>
            <person name="Fu X."/>
            <person name="Pan Q."/>
            <person name="Wang Y."/>
            <person name="Lv Z."/>
            <person name="Lu X."/>
            <person name="Zhang F."/>
            <person name="Jiang W."/>
            <person name="Ma Y."/>
            <person name="Chen M."/>
            <person name="Hao X."/>
            <person name="Li L."/>
            <person name="Tang Y."/>
            <person name="Lv G."/>
            <person name="Zhou Y."/>
            <person name="Sun X."/>
            <person name="Brodelius P.E."/>
            <person name="Rose J.K.C."/>
            <person name="Tang K."/>
        </authorList>
    </citation>
    <scope>NUCLEOTIDE SEQUENCE [LARGE SCALE GENOMIC DNA]</scope>
    <source>
        <strain evidence="5">cv. Huhao1</strain>
        <tissue evidence="4">Leaf</tissue>
    </source>
</reference>
<gene>
    <name evidence="4" type="ORF">CTI12_AA049830</name>
</gene>
<feature type="compositionally biased region" description="Basic and acidic residues" evidence="3">
    <location>
        <begin position="67"/>
        <end position="78"/>
    </location>
</feature>
<dbReference type="GO" id="GO:0009737">
    <property type="term" value="P:response to abscisic acid"/>
    <property type="evidence" value="ECO:0007669"/>
    <property type="project" value="TreeGrafter"/>
</dbReference>
<feature type="region of interest" description="Disordered" evidence="3">
    <location>
        <begin position="1"/>
        <end position="22"/>
    </location>
</feature>
<dbReference type="GO" id="GO:0009631">
    <property type="term" value="P:cold acclimation"/>
    <property type="evidence" value="ECO:0007669"/>
    <property type="project" value="TreeGrafter"/>
</dbReference>
<evidence type="ECO:0000313" key="5">
    <source>
        <dbReference type="Proteomes" id="UP000245207"/>
    </source>
</evidence>
<protein>
    <submittedName>
        <fullName evidence="4">Dehydrin LEA</fullName>
    </submittedName>
</protein>
<proteinExistence type="inferred from homology"/>
<evidence type="ECO:0000256" key="1">
    <source>
        <dbReference type="ARBA" id="ARBA00008403"/>
    </source>
</evidence>
<dbReference type="PROSITE" id="PS00823">
    <property type="entry name" value="DEHYDRIN_2"/>
    <property type="match status" value="2"/>
</dbReference>
<dbReference type="STRING" id="35608.A0A2U1QBB6"/>
<organism evidence="4 5">
    <name type="scientific">Artemisia annua</name>
    <name type="common">Sweet wormwood</name>
    <dbReference type="NCBI Taxonomy" id="35608"/>
    <lineage>
        <taxon>Eukaryota</taxon>
        <taxon>Viridiplantae</taxon>
        <taxon>Streptophyta</taxon>
        <taxon>Embryophyta</taxon>
        <taxon>Tracheophyta</taxon>
        <taxon>Spermatophyta</taxon>
        <taxon>Magnoliopsida</taxon>
        <taxon>eudicotyledons</taxon>
        <taxon>Gunneridae</taxon>
        <taxon>Pentapetalae</taxon>
        <taxon>asterids</taxon>
        <taxon>campanulids</taxon>
        <taxon>Asterales</taxon>
        <taxon>Asteraceae</taxon>
        <taxon>Asteroideae</taxon>
        <taxon>Anthemideae</taxon>
        <taxon>Artemisiinae</taxon>
        <taxon>Artemisia</taxon>
    </lineage>
</organism>
<dbReference type="Pfam" id="PF00257">
    <property type="entry name" value="Dehydrin"/>
    <property type="match status" value="1"/>
</dbReference>
<name>A0A2U1QBB6_ARTAN</name>
<dbReference type="InterPro" id="IPR000167">
    <property type="entry name" value="Dehydrin"/>
</dbReference>
<dbReference type="GO" id="GO:0005829">
    <property type="term" value="C:cytosol"/>
    <property type="evidence" value="ECO:0007669"/>
    <property type="project" value="TreeGrafter"/>
</dbReference>
<dbReference type="GO" id="GO:0009414">
    <property type="term" value="P:response to water deprivation"/>
    <property type="evidence" value="ECO:0007669"/>
    <property type="project" value="TreeGrafter"/>
</dbReference>
<sequence length="159" mass="16129">MMSQNMKGSETHGGTHFAPTPVDYAKRGAGAVAGAGAATMGAVAGVGKAAAGAVTGNSAPVSHTQAHGHDAGTEKNMERSASSSSGSSEDDGEGGRRKKKGFMQKIKDKLPGSHNHNGKAKAAAAHSASTDTTAGMKAEQEHEKKGFMNKIKDKLPGHH</sequence>
<evidence type="ECO:0000313" key="4">
    <source>
        <dbReference type="EMBL" id="PWA95300.1"/>
    </source>
</evidence>
<feature type="compositionally biased region" description="Low complexity" evidence="3">
    <location>
        <begin position="120"/>
        <end position="135"/>
    </location>
</feature>
<dbReference type="Proteomes" id="UP000245207">
    <property type="component" value="Unassembled WGS sequence"/>
</dbReference>
<feature type="compositionally biased region" description="Basic and acidic residues" evidence="3">
    <location>
        <begin position="138"/>
        <end position="159"/>
    </location>
</feature>
<dbReference type="PANTHER" id="PTHR33346:SF42">
    <property type="entry name" value="DEHYDRIN XERO 1"/>
    <property type="match status" value="1"/>
</dbReference>
<comment type="caution">
    <text evidence="4">The sequence shown here is derived from an EMBL/GenBank/DDBJ whole genome shotgun (WGS) entry which is preliminary data.</text>
</comment>
<evidence type="ECO:0000256" key="2">
    <source>
        <dbReference type="RuleBase" id="RU003995"/>
    </source>
</evidence>
<dbReference type="PANTHER" id="PTHR33346">
    <property type="entry name" value="DEHYDRIN XERO 2-RELATED"/>
    <property type="match status" value="1"/>
</dbReference>
<dbReference type="InterPro" id="IPR030513">
    <property type="entry name" value="Dehydrin_CS"/>
</dbReference>
<keyword evidence="5" id="KW-1185">Reference proteome</keyword>
<dbReference type="AlphaFoldDB" id="A0A2U1QBB6"/>
<accession>A0A2U1QBB6</accession>